<dbReference type="InterPro" id="IPR023465">
    <property type="entry name" value="Riboflavin_kinase_dom_sf"/>
</dbReference>
<dbReference type="HAMAP" id="MF_01285">
    <property type="entry name" value="Riboflavin_kinase"/>
    <property type="match status" value="1"/>
</dbReference>
<dbReference type="InterPro" id="IPR036388">
    <property type="entry name" value="WH-like_DNA-bd_sf"/>
</dbReference>
<feature type="binding site" evidence="17">
    <location>
        <position position="137"/>
    </location>
    <ligand>
        <name>Mg(2+)</name>
        <dbReference type="ChEBI" id="CHEBI:18420"/>
    </ligand>
</feature>
<dbReference type="GO" id="GO:0000166">
    <property type="term" value="F:nucleotide binding"/>
    <property type="evidence" value="ECO:0007669"/>
    <property type="project" value="UniProtKB-UniRule"/>
</dbReference>
<keyword evidence="7 17" id="KW-0288">FMN</keyword>
<dbReference type="GO" id="GO:0016773">
    <property type="term" value="F:phosphotransferase activity, alcohol group as acceptor"/>
    <property type="evidence" value="ECO:0007669"/>
    <property type="project" value="UniProtKB-UniRule"/>
</dbReference>
<evidence type="ECO:0000256" key="14">
    <source>
        <dbReference type="ARBA" id="ARBA00030544"/>
    </source>
</evidence>
<feature type="binding site" evidence="17">
    <location>
        <position position="199"/>
    </location>
    <ligand>
        <name>FMN</name>
        <dbReference type="ChEBI" id="CHEBI:58210"/>
    </ligand>
</feature>
<keyword evidence="8 17" id="KW-0808">Transferase</keyword>
<dbReference type="GO" id="GO:0000287">
    <property type="term" value="F:magnesium ion binding"/>
    <property type="evidence" value="ECO:0007669"/>
    <property type="project" value="UniProtKB-UniRule"/>
</dbReference>
<evidence type="ECO:0000256" key="10">
    <source>
        <dbReference type="ARBA" id="ARBA00022741"/>
    </source>
</evidence>
<protein>
    <recommendedName>
        <fullName evidence="5 17">Riboflavin kinase</fullName>
        <shortName evidence="17">RFK</shortName>
        <ecNumber evidence="4 17">2.7.1.161</ecNumber>
    </recommendedName>
    <alternativeName>
        <fullName evidence="14 17">CTP-dependent riboflavin kinase</fullName>
    </alternativeName>
    <alternativeName>
        <fullName evidence="15 17">CTP:riboflavin 5'-phosphotransferase</fullName>
    </alternativeName>
    <alternativeName>
        <fullName evidence="13 17">Flavokinase</fullName>
    </alternativeName>
</protein>
<dbReference type="Gene3D" id="1.10.10.10">
    <property type="entry name" value="Winged helix-like DNA-binding domain superfamily/Winged helix DNA-binding domain"/>
    <property type="match status" value="1"/>
</dbReference>
<keyword evidence="12 17" id="KW-0460">Magnesium</keyword>
<dbReference type="AlphaFoldDB" id="A0ABD6D2Z1"/>
<dbReference type="InterPro" id="IPR036390">
    <property type="entry name" value="WH_DNA-bd_sf"/>
</dbReference>
<feature type="binding site" evidence="17">
    <location>
        <position position="207"/>
    </location>
    <ligand>
        <name>FMN</name>
        <dbReference type="ChEBI" id="CHEBI:58210"/>
    </ligand>
</feature>
<comment type="cofactor">
    <cofactor evidence="17">
        <name>Mg(2+)</name>
        <dbReference type="ChEBI" id="CHEBI:18420"/>
    </cofactor>
    <text evidence="17">Binds 1 Mg(2+) ion per subunit.</text>
</comment>
<dbReference type="RefSeq" id="WP_256397421.1">
    <property type="nucleotide sequence ID" value="NZ_JANHDJ010000007.1"/>
</dbReference>
<comment type="caution">
    <text evidence="19">The sequence shown here is derived from an EMBL/GenBank/DDBJ whole genome shotgun (WGS) entry which is preliminary data.</text>
</comment>
<dbReference type="Pfam" id="PF12840">
    <property type="entry name" value="HTH_20"/>
    <property type="match status" value="1"/>
</dbReference>
<keyword evidence="10 17" id="KW-0547">Nucleotide-binding</keyword>
<evidence type="ECO:0000256" key="13">
    <source>
        <dbReference type="ARBA" id="ARBA00029789"/>
    </source>
</evidence>
<evidence type="ECO:0000256" key="3">
    <source>
        <dbReference type="ARBA" id="ARBA00006428"/>
    </source>
</evidence>
<evidence type="ECO:0000256" key="8">
    <source>
        <dbReference type="ARBA" id="ARBA00022679"/>
    </source>
</evidence>
<dbReference type="InterPro" id="IPR023470">
    <property type="entry name" value="Riboflavin_kinase_archaeal"/>
</dbReference>
<feature type="binding site" evidence="17">
    <location>
        <begin position="212"/>
        <end position="215"/>
    </location>
    <ligand>
        <name>CDP</name>
        <dbReference type="ChEBI" id="CHEBI:58069"/>
    </ligand>
</feature>
<evidence type="ECO:0000256" key="12">
    <source>
        <dbReference type="ARBA" id="ARBA00022842"/>
    </source>
</evidence>
<comment type="function">
    <text evidence="1 17">Catalyzes the CTP-dependent phosphorylation of riboflavin (vitamin B2) to form flavin mononucleotide (FMN).</text>
</comment>
<dbReference type="PANTHER" id="PTHR40706:SF1">
    <property type="entry name" value="RIBOFLAVIN KINASE"/>
    <property type="match status" value="1"/>
</dbReference>
<evidence type="ECO:0000256" key="17">
    <source>
        <dbReference type="HAMAP-Rule" id="MF_01285"/>
    </source>
</evidence>
<dbReference type="InterPro" id="IPR023602">
    <property type="entry name" value="Riboflavin_kinase_CTP-dep"/>
</dbReference>
<dbReference type="InterPro" id="IPR039063">
    <property type="entry name" value="RibK_CTP-dep"/>
</dbReference>
<dbReference type="Proteomes" id="UP001597052">
    <property type="component" value="Unassembled WGS sequence"/>
</dbReference>
<dbReference type="EC" id="2.7.1.161" evidence="4 17"/>
<dbReference type="Gene3D" id="2.40.30.30">
    <property type="entry name" value="Riboflavin kinase-like"/>
    <property type="match status" value="1"/>
</dbReference>
<evidence type="ECO:0000256" key="7">
    <source>
        <dbReference type="ARBA" id="ARBA00022643"/>
    </source>
</evidence>
<keyword evidence="9 17" id="KW-0479">Metal-binding</keyword>
<feature type="binding site" evidence="17">
    <location>
        <position position="139"/>
    </location>
    <ligand>
        <name>Mg(2+)</name>
        <dbReference type="ChEBI" id="CHEBI:18420"/>
    </ligand>
</feature>
<reference evidence="19 20" key="1">
    <citation type="journal article" date="2019" name="Int. J. Syst. Evol. Microbiol.">
        <title>The Global Catalogue of Microorganisms (GCM) 10K type strain sequencing project: providing services to taxonomists for standard genome sequencing and annotation.</title>
        <authorList>
            <consortium name="The Broad Institute Genomics Platform"/>
            <consortium name="The Broad Institute Genome Sequencing Center for Infectious Disease"/>
            <person name="Wu L."/>
            <person name="Ma J."/>
        </authorList>
    </citation>
    <scope>NUCLEOTIDE SEQUENCE [LARGE SCALE GENOMIC DNA]</scope>
    <source>
        <strain evidence="19 20">CGMCC 1.10593</strain>
    </source>
</reference>
<comment type="catalytic activity">
    <reaction evidence="16 17">
        <text>riboflavin + CTP = CDP + FMN + H(+)</text>
        <dbReference type="Rhea" id="RHEA:25021"/>
        <dbReference type="ChEBI" id="CHEBI:15378"/>
        <dbReference type="ChEBI" id="CHEBI:37563"/>
        <dbReference type="ChEBI" id="CHEBI:57986"/>
        <dbReference type="ChEBI" id="CHEBI:58069"/>
        <dbReference type="ChEBI" id="CHEBI:58210"/>
        <dbReference type="EC" id="2.7.1.161"/>
    </reaction>
</comment>
<feature type="binding site" evidence="17">
    <location>
        <begin position="108"/>
        <end position="113"/>
    </location>
    <ligand>
        <name>CDP</name>
        <dbReference type="ChEBI" id="CHEBI:58069"/>
    </ligand>
</feature>
<name>A0ABD6D2Z1_9EURY</name>
<evidence type="ECO:0000259" key="18">
    <source>
        <dbReference type="Pfam" id="PF01982"/>
    </source>
</evidence>
<evidence type="ECO:0000256" key="16">
    <source>
        <dbReference type="ARBA" id="ARBA00047857"/>
    </source>
</evidence>
<sequence length="235" mass="25484">MSESAVSTLGHDELQALKTVALDGALSGSVKVSCASLADRLDASNQTASRRLQELESGGLLDREIVADGQWVSLTEAGERTLRSEYADYRQLFEESAGLSLSGTITTGMGEGKHYISLPGYERQFESELGYTPFPGTLNLDLDEPSVRSRPELSAQASVAIDSWEDGDRTFGAATCYPARLEADGETYEPTHVIVPDRTHHDEEHLELIAPEKLRDALALDDGDTVSIHLSEATE</sequence>
<organism evidence="19 20">
    <name type="scientific">Halohasta litorea</name>
    <dbReference type="NCBI Taxonomy" id="869891"/>
    <lineage>
        <taxon>Archaea</taxon>
        <taxon>Methanobacteriati</taxon>
        <taxon>Methanobacteriota</taxon>
        <taxon>Stenosarchaea group</taxon>
        <taxon>Halobacteria</taxon>
        <taxon>Halobacteriales</taxon>
        <taxon>Haloferacaceae</taxon>
        <taxon>Halohasta</taxon>
    </lineage>
</organism>
<keyword evidence="11 17" id="KW-0418">Kinase</keyword>
<dbReference type="SUPFAM" id="SSF82114">
    <property type="entry name" value="Riboflavin kinase-like"/>
    <property type="match status" value="1"/>
</dbReference>
<evidence type="ECO:0000256" key="11">
    <source>
        <dbReference type="ARBA" id="ARBA00022777"/>
    </source>
</evidence>
<feature type="domain" description="Riboflavin kinase" evidence="18">
    <location>
        <begin position="105"/>
        <end position="229"/>
    </location>
</feature>
<gene>
    <name evidence="17" type="primary">ribK</name>
    <name evidence="19" type="ORF">ACFSBW_00820</name>
</gene>
<keyword evidence="20" id="KW-1185">Reference proteome</keyword>
<comment type="caution">
    <text evidence="17">Lacks conserved residue(s) required for the propagation of feature annotation.</text>
</comment>
<dbReference type="EMBL" id="JBHUDM010000001">
    <property type="protein sequence ID" value="MFD1640417.1"/>
    <property type="molecule type" value="Genomic_DNA"/>
</dbReference>
<evidence type="ECO:0000256" key="1">
    <source>
        <dbReference type="ARBA" id="ARBA00003072"/>
    </source>
</evidence>
<evidence type="ECO:0000256" key="5">
    <source>
        <dbReference type="ARBA" id="ARBA00017394"/>
    </source>
</evidence>
<evidence type="ECO:0000313" key="19">
    <source>
        <dbReference type="EMBL" id="MFD1640417.1"/>
    </source>
</evidence>
<evidence type="ECO:0000256" key="2">
    <source>
        <dbReference type="ARBA" id="ARBA00005219"/>
    </source>
</evidence>
<evidence type="ECO:0000313" key="20">
    <source>
        <dbReference type="Proteomes" id="UP001597052"/>
    </source>
</evidence>
<keyword evidence="6 17" id="KW-0285">Flavoprotein</keyword>
<accession>A0ABD6D2Z1</accession>
<dbReference type="GO" id="GO:0009398">
    <property type="term" value="P:FMN biosynthetic process"/>
    <property type="evidence" value="ECO:0007669"/>
    <property type="project" value="UniProtKB-UniRule"/>
</dbReference>
<evidence type="ECO:0000256" key="15">
    <source>
        <dbReference type="ARBA" id="ARBA00033116"/>
    </source>
</evidence>
<dbReference type="Pfam" id="PF01982">
    <property type="entry name" value="CTP-dep_RFKase"/>
    <property type="match status" value="1"/>
</dbReference>
<evidence type="ECO:0000256" key="4">
    <source>
        <dbReference type="ARBA" id="ARBA00011987"/>
    </source>
</evidence>
<comment type="similarity">
    <text evidence="3 17">Belongs to the archaeal riboflavin kinase family.</text>
</comment>
<dbReference type="SUPFAM" id="SSF46785">
    <property type="entry name" value="Winged helix' DNA-binding domain"/>
    <property type="match status" value="1"/>
</dbReference>
<evidence type="ECO:0000256" key="9">
    <source>
        <dbReference type="ARBA" id="ARBA00022723"/>
    </source>
</evidence>
<proteinExistence type="inferred from homology"/>
<evidence type="ECO:0000256" key="6">
    <source>
        <dbReference type="ARBA" id="ARBA00022630"/>
    </source>
</evidence>
<dbReference type="GO" id="GO:0016301">
    <property type="term" value="F:kinase activity"/>
    <property type="evidence" value="ECO:0007669"/>
    <property type="project" value="UniProtKB-UniRule"/>
</dbReference>
<dbReference type="PANTHER" id="PTHR40706">
    <property type="entry name" value="RIBOFLAVIN KINASE"/>
    <property type="match status" value="1"/>
</dbReference>
<comment type="pathway">
    <text evidence="2 17">Cofactor biosynthesis; FMN biosynthesis; FMN from riboflavin (CTP route): step 1/1.</text>
</comment>